<sequence length="289" mass="30377">MESRGGRRLWPERWPAKAFIFDVDGTLIVAEDADWSGAHPLPGAIELLTWLRRAGYPFALFTNGSTRPQAAYAARLREVGLPVEDWQVITPGVTAAEIIAHDYPGRAVLVLGGEGVRAPLEGRGVPIVDAPDAEHAGVVLVGWDSALTYGQLEGACRAVWNGADLLVTSPAPVFVTKHGLRPGWSSAVAAAITSITGKPARVTGKPAPESLLAVARMLNLATEELVVVGDDLELEVRMGRAAGSTTVLVQTGKSTRTGEQTDVPDISVSTLTELLALLEPVGSPGSNAL</sequence>
<dbReference type="SUPFAM" id="SSF56784">
    <property type="entry name" value="HAD-like"/>
    <property type="match status" value="1"/>
</dbReference>
<name>A0A831T6H2_9BACT</name>
<dbReference type="PANTHER" id="PTHR19288:SF46">
    <property type="entry name" value="HALOACID DEHALOGENASE-LIKE HYDROLASE DOMAIN-CONTAINING PROTEIN 2"/>
    <property type="match status" value="1"/>
</dbReference>
<dbReference type="Gene3D" id="3.40.50.1000">
    <property type="entry name" value="HAD superfamily/HAD-like"/>
    <property type="match status" value="2"/>
</dbReference>
<dbReference type="NCBIfam" id="TIGR01460">
    <property type="entry name" value="HAD-SF-IIA"/>
    <property type="match status" value="1"/>
</dbReference>
<dbReference type="Pfam" id="PF13242">
    <property type="entry name" value="Hydrolase_like"/>
    <property type="match status" value="1"/>
</dbReference>
<dbReference type="AlphaFoldDB" id="A0A831T6H2"/>
<dbReference type="GO" id="GO:0005737">
    <property type="term" value="C:cytoplasm"/>
    <property type="evidence" value="ECO:0007669"/>
    <property type="project" value="TreeGrafter"/>
</dbReference>
<comment type="caution">
    <text evidence="1">The sequence shown here is derived from an EMBL/GenBank/DDBJ whole genome shotgun (WGS) entry which is preliminary data.</text>
</comment>
<dbReference type="InterPro" id="IPR036412">
    <property type="entry name" value="HAD-like_sf"/>
</dbReference>
<protein>
    <submittedName>
        <fullName evidence="1">HAD-IIA family hydrolase</fullName>
    </submittedName>
</protein>
<dbReference type="PANTHER" id="PTHR19288">
    <property type="entry name" value="4-NITROPHENYLPHOSPHATASE-RELATED"/>
    <property type="match status" value="1"/>
</dbReference>
<keyword evidence="1" id="KW-0378">Hydrolase</keyword>
<evidence type="ECO:0000313" key="1">
    <source>
        <dbReference type="EMBL" id="HEG89827.1"/>
    </source>
</evidence>
<dbReference type="InterPro" id="IPR006357">
    <property type="entry name" value="HAD-SF_hydro_IIA"/>
</dbReference>
<dbReference type="EMBL" id="DSIY01000002">
    <property type="protein sequence ID" value="HEG89827.1"/>
    <property type="molecule type" value="Genomic_DNA"/>
</dbReference>
<gene>
    <name evidence="1" type="ORF">ENP34_00025</name>
</gene>
<accession>A0A831T6H2</accession>
<organism evidence="1">
    <name type="scientific">Thermorudis peleae</name>
    <dbReference type="NCBI Taxonomy" id="1382356"/>
    <lineage>
        <taxon>Bacteria</taxon>
        <taxon>Pseudomonadati</taxon>
        <taxon>Thermomicrobiota</taxon>
        <taxon>Thermomicrobia</taxon>
        <taxon>Thermomicrobia incertae sedis</taxon>
        <taxon>Thermorudis</taxon>
    </lineage>
</organism>
<proteinExistence type="predicted"/>
<dbReference type="InterPro" id="IPR023214">
    <property type="entry name" value="HAD_sf"/>
</dbReference>
<dbReference type="Pfam" id="PF13344">
    <property type="entry name" value="Hydrolase_6"/>
    <property type="match status" value="1"/>
</dbReference>
<dbReference type="GO" id="GO:0016791">
    <property type="term" value="F:phosphatase activity"/>
    <property type="evidence" value="ECO:0007669"/>
    <property type="project" value="TreeGrafter"/>
</dbReference>
<reference evidence="1" key="1">
    <citation type="journal article" date="2020" name="mSystems">
        <title>Genome- and Community-Level Interaction Insights into Carbon Utilization and Element Cycling Functions of Hydrothermarchaeota in Hydrothermal Sediment.</title>
        <authorList>
            <person name="Zhou Z."/>
            <person name="Liu Y."/>
            <person name="Xu W."/>
            <person name="Pan J."/>
            <person name="Luo Z.H."/>
            <person name="Li M."/>
        </authorList>
    </citation>
    <scope>NUCLEOTIDE SEQUENCE [LARGE SCALE GENOMIC DNA]</scope>
    <source>
        <strain evidence="1">SpSt-210</strain>
    </source>
</reference>